<keyword evidence="12" id="KW-1185">Reference proteome</keyword>
<sequence length="692" mass="74811">MLIGSYSPALVSISLFVAILASYTALDLTGRIATAQGRAVHLWMAGGSLAMGVGIWSMHFIGMLAFTLPVELGYDVAITALSLLIAILSSGFALWLVNQPKLRVWQLAFGALVMGTGISAMHYTGMAALRMQPGIDYDPTLFGASLLIAVVACAAALWIAVRLRQHSPHVRIARAGAAVVMGIAIVGMHYTGMAAAQFSEGSFCGSLDGLSGKGLDNLVLITTLAVLAIALLTSILDARLEARTAELAKSLTQANRELTQLALHDPLTGLPNRVLLADRIGQAMHRVQEQGGCFALMFIDLDGFKPVNDAFGHHMGDLLLRDVALRLREDLRNQDTLARIGGDEFVLLVQLADPDDALRLAARQVALIARTFRVADHDLQISASVGIALFPGNGESAEELLMNADAAMYHAKGAGKNGYSFFDASMNSNARKQLQLLQDLRIAVEQRQFSLHYQPKFDAANGRPVGAEALLRWTHPTQGMMMPDTFIDLAEKTGLIIPIGEWVLNEACRQMREWYVLGYTDWRIAVNLSALQFCHTGLVQSVAKALETHHLPANSLTLEITETTAMSDADASMTVLQQLSDMGVDLSIDDFGTGYSSLMYLKRLPANELKIDRGFVRDLEHDSDDAAIVSAIVALGQALGLRIVAEGVETDVQQDFLTQLGCDSLQGYLLGHPLPAERFLHDIRQAQSVAMA</sequence>
<dbReference type="FunFam" id="3.30.70.270:FF:000001">
    <property type="entry name" value="Diguanylate cyclase domain protein"/>
    <property type="match status" value="1"/>
</dbReference>
<comment type="caution">
    <text evidence="10">The sequence shown here is derived from an EMBL/GenBank/DDBJ whole genome shotgun (WGS) entry which is preliminary data.</text>
</comment>
<dbReference type="EMBL" id="JABWQX020000001">
    <property type="protein sequence ID" value="MBV4552613.1"/>
    <property type="molecule type" value="Genomic_DNA"/>
</dbReference>
<dbReference type="EC" id="3.1.4.52" evidence="3"/>
<dbReference type="PROSITE" id="PS50924">
    <property type="entry name" value="MHYT"/>
    <property type="match status" value="1"/>
</dbReference>
<dbReference type="GO" id="GO:0071111">
    <property type="term" value="F:cyclic-guanylate-specific phosphodiesterase activity"/>
    <property type="evidence" value="ECO:0007669"/>
    <property type="project" value="UniProtKB-EC"/>
</dbReference>
<feature type="domain" description="EAL" evidence="7">
    <location>
        <begin position="433"/>
        <end position="687"/>
    </location>
</feature>
<feature type="transmembrane region" description="Helical" evidence="6">
    <location>
        <begin position="218"/>
        <end position="236"/>
    </location>
</feature>
<dbReference type="PANTHER" id="PTHR44757:SF2">
    <property type="entry name" value="BIOFILM ARCHITECTURE MAINTENANCE PROTEIN MBAA"/>
    <property type="match status" value="1"/>
</dbReference>
<evidence type="ECO:0000259" key="8">
    <source>
        <dbReference type="PROSITE" id="PS50887"/>
    </source>
</evidence>
<dbReference type="Proteomes" id="UP000659438">
    <property type="component" value="Unassembled WGS sequence"/>
</dbReference>
<keyword evidence="6" id="KW-0472">Membrane</keyword>
<evidence type="ECO:0000256" key="2">
    <source>
        <dbReference type="ARBA" id="ARBA00004533"/>
    </source>
</evidence>
<evidence type="ECO:0000259" key="7">
    <source>
        <dbReference type="PROSITE" id="PS50883"/>
    </source>
</evidence>
<gene>
    <name evidence="11" type="ORF">HU742_015820</name>
    <name evidence="10" type="ORF">HU742_10145</name>
</gene>
<feature type="transmembrane region" description="Helical" evidence="6">
    <location>
        <begin position="141"/>
        <end position="163"/>
    </location>
</feature>
<evidence type="ECO:0000256" key="6">
    <source>
        <dbReference type="PROSITE-ProRule" id="PRU00244"/>
    </source>
</evidence>
<dbReference type="CDD" id="cd01948">
    <property type="entry name" value="EAL"/>
    <property type="match status" value="1"/>
</dbReference>
<dbReference type="InterPro" id="IPR005330">
    <property type="entry name" value="MHYT_dom"/>
</dbReference>
<accession>A0A923JPP1</accession>
<dbReference type="PROSITE" id="PS50883">
    <property type="entry name" value="EAL"/>
    <property type="match status" value="1"/>
</dbReference>
<comment type="subcellular location">
    <subcellularLocation>
        <location evidence="2">Cell inner membrane</location>
    </subcellularLocation>
</comment>
<dbReference type="EMBL" id="JABWQX010000002">
    <property type="protein sequence ID" value="MBC3395565.1"/>
    <property type="molecule type" value="Genomic_DNA"/>
</dbReference>
<keyword evidence="6" id="KW-0812">Transmembrane</keyword>
<dbReference type="SUPFAM" id="SSF55073">
    <property type="entry name" value="Nucleotide cyclase"/>
    <property type="match status" value="1"/>
</dbReference>
<dbReference type="SMART" id="SM00267">
    <property type="entry name" value="GGDEF"/>
    <property type="match status" value="1"/>
</dbReference>
<dbReference type="NCBIfam" id="TIGR00254">
    <property type="entry name" value="GGDEF"/>
    <property type="match status" value="1"/>
</dbReference>
<dbReference type="FunFam" id="3.20.20.450:FF:000001">
    <property type="entry name" value="Cyclic di-GMP phosphodiesterase yahA"/>
    <property type="match status" value="1"/>
</dbReference>
<reference evidence="11" key="3">
    <citation type="submission" date="2021-06" db="EMBL/GenBank/DDBJ databases">
        <title>Updating the genus Pseudomonas: Description of 43 new species and partition of the Pseudomonas putida group.</title>
        <authorList>
            <person name="Girard L."/>
            <person name="Lood C."/>
            <person name="Vandamme P."/>
            <person name="Rokni-Zadeh H."/>
            <person name="Van Noort V."/>
            <person name="Hofte M."/>
            <person name="Lavigne R."/>
            <person name="De Mot R."/>
        </authorList>
    </citation>
    <scope>NUCLEOTIDE SEQUENCE</scope>
    <source>
        <strain evidence="11">SWRI102</strain>
    </source>
</reference>
<feature type="domain" description="MHYT" evidence="9">
    <location>
        <begin position="6"/>
        <end position="199"/>
    </location>
</feature>
<evidence type="ECO:0000256" key="5">
    <source>
        <dbReference type="ARBA" id="ARBA00051114"/>
    </source>
</evidence>
<dbReference type="SUPFAM" id="SSF141868">
    <property type="entry name" value="EAL domain-like"/>
    <property type="match status" value="1"/>
</dbReference>
<feature type="transmembrane region" description="Helical" evidence="6">
    <location>
        <begin position="175"/>
        <end position="198"/>
    </location>
</feature>
<dbReference type="Gene3D" id="3.20.20.450">
    <property type="entry name" value="EAL domain"/>
    <property type="match status" value="1"/>
</dbReference>
<dbReference type="GO" id="GO:0071732">
    <property type="term" value="P:cellular response to nitric oxide"/>
    <property type="evidence" value="ECO:0007669"/>
    <property type="project" value="UniProtKB-ARBA"/>
</dbReference>
<evidence type="ECO:0000256" key="3">
    <source>
        <dbReference type="ARBA" id="ARBA00012282"/>
    </source>
</evidence>
<dbReference type="InterPro" id="IPR035919">
    <property type="entry name" value="EAL_sf"/>
</dbReference>
<name>A0A923JPP1_9PSED</name>
<dbReference type="Pfam" id="PF03707">
    <property type="entry name" value="MHYT"/>
    <property type="match status" value="3"/>
</dbReference>
<organism evidence="10">
    <name type="scientific">Pseudomonas marvdashtae</name>
    <dbReference type="NCBI Taxonomy" id="2745500"/>
    <lineage>
        <taxon>Bacteria</taxon>
        <taxon>Pseudomonadati</taxon>
        <taxon>Pseudomonadota</taxon>
        <taxon>Gammaproteobacteria</taxon>
        <taxon>Pseudomonadales</taxon>
        <taxon>Pseudomonadaceae</taxon>
        <taxon>Pseudomonas</taxon>
    </lineage>
</organism>
<dbReference type="AlphaFoldDB" id="A0A923JPP1"/>
<dbReference type="InterPro" id="IPR001633">
    <property type="entry name" value="EAL_dom"/>
</dbReference>
<dbReference type="PROSITE" id="PS50887">
    <property type="entry name" value="GGDEF"/>
    <property type="match status" value="1"/>
</dbReference>
<comment type="cofactor">
    <cofactor evidence="1">
        <name>Mg(2+)</name>
        <dbReference type="ChEBI" id="CHEBI:18420"/>
    </cofactor>
</comment>
<evidence type="ECO:0000256" key="1">
    <source>
        <dbReference type="ARBA" id="ARBA00001946"/>
    </source>
</evidence>
<dbReference type="Pfam" id="PF00563">
    <property type="entry name" value="EAL"/>
    <property type="match status" value="1"/>
</dbReference>
<dbReference type="InterPro" id="IPR029787">
    <property type="entry name" value="Nucleotide_cyclase"/>
</dbReference>
<feature type="transmembrane region" description="Helical" evidence="6">
    <location>
        <begin position="72"/>
        <end position="97"/>
    </location>
</feature>
<dbReference type="CDD" id="cd01949">
    <property type="entry name" value="GGDEF"/>
    <property type="match status" value="1"/>
</dbReference>
<reference evidence="10" key="2">
    <citation type="submission" date="2020-07" db="EMBL/GenBank/DDBJ databases">
        <authorList>
            <person name="Lood C."/>
            <person name="Girard L."/>
        </authorList>
    </citation>
    <scope>NUCLEOTIDE SEQUENCE</scope>
    <source>
        <strain evidence="10">SWRI102</strain>
    </source>
</reference>
<protein>
    <recommendedName>
        <fullName evidence="3">cyclic-guanylate-specific phosphodiesterase</fullName>
        <ecNumber evidence="3">3.1.4.52</ecNumber>
    </recommendedName>
</protein>
<dbReference type="SMART" id="SM00052">
    <property type="entry name" value="EAL"/>
    <property type="match status" value="1"/>
</dbReference>
<feature type="transmembrane region" description="Helical" evidence="6">
    <location>
        <begin position="104"/>
        <end position="129"/>
    </location>
</feature>
<feature type="transmembrane region" description="Helical" evidence="6">
    <location>
        <begin position="40"/>
        <end position="66"/>
    </location>
</feature>
<evidence type="ECO:0000259" key="9">
    <source>
        <dbReference type="PROSITE" id="PS50924"/>
    </source>
</evidence>
<proteinExistence type="predicted"/>
<dbReference type="Gene3D" id="3.30.70.270">
    <property type="match status" value="1"/>
</dbReference>
<evidence type="ECO:0000313" key="10">
    <source>
        <dbReference type="EMBL" id="MBC3395565.1"/>
    </source>
</evidence>
<reference evidence="10 12" key="1">
    <citation type="journal article" date="2020" name="Microorganisms">
        <title>Reliable Identification of Environmental Pseudomonas Isolates Using the rpoD Gene.</title>
        <authorList>
            <consortium name="The Broad Institute Genome Sequencing Platform"/>
            <person name="Girard L."/>
            <person name="Lood C."/>
            <person name="Rokni-Zadeh H."/>
            <person name="van Noort V."/>
            <person name="Lavigne R."/>
            <person name="De Mot R."/>
        </authorList>
    </citation>
    <scope>NUCLEOTIDE SEQUENCE</scope>
    <source>
        <strain evidence="10 12">SWRI102</strain>
    </source>
</reference>
<evidence type="ECO:0000256" key="4">
    <source>
        <dbReference type="ARBA" id="ARBA00022636"/>
    </source>
</evidence>
<feature type="domain" description="GGDEF" evidence="8">
    <location>
        <begin position="292"/>
        <end position="424"/>
    </location>
</feature>
<dbReference type="InterPro" id="IPR043128">
    <property type="entry name" value="Rev_trsase/Diguanyl_cyclase"/>
</dbReference>
<dbReference type="RefSeq" id="WP_186643263.1">
    <property type="nucleotide sequence ID" value="NZ_JABWQX020000001.1"/>
</dbReference>
<comment type="catalytic activity">
    <reaction evidence="5">
        <text>3',3'-c-di-GMP + H2O = 5'-phosphoguanylyl(3'-&gt;5')guanosine + H(+)</text>
        <dbReference type="Rhea" id="RHEA:24902"/>
        <dbReference type="ChEBI" id="CHEBI:15377"/>
        <dbReference type="ChEBI" id="CHEBI:15378"/>
        <dbReference type="ChEBI" id="CHEBI:58754"/>
        <dbReference type="ChEBI" id="CHEBI:58805"/>
        <dbReference type="EC" id="3.1.4.52"/>
    </reaction>
    <physiologicalReaction direction="left-to-right" evidence="5">
        <dbReference type="Rhea" id="RHEA:24903"/>
    </physiologicalReaction>
</comment>
<dbReference type="PANTHER" id="PTHR44757">
    <property type="entry name" value="DIGUANYLATE CYCLASE DGCP"/>
    <property type="match status" value="1"/>
</dbReference>
<dbReference type="InterPro" id="IPR000160">
    <property type="entry name" value="GGDEF_dom"/>
</dbReference>
<dbReference type="Pfam" id="PF00990">
    <property type="entry name" value="GGDEF"/>
    <property type="match status" value="1"/>
</dbReference>
<evidence type="ECO:0000313" key="11">
    <source>
        <dbReference type="EMBL" id="MBV4552613.1"/>
    </source>
</evidence>
<keyword evidence="6" id="KW-1133">Transmembrane helix</keyword>
<evidence type="ECO:0000313" key="12">
    <source>
        <dbReference type="Proteomes" id="UP000659438"/>
    </source>
</evidence>
<keyword evidence="4" id="KW-0973">c-di-GMP</keyword>
<dbReference type="GO" id="GO:0005886">
    <property type="term" value="C:plasma membrane"/>
    <property type="evidence" value="ECO:0007669"/>
    <property type="project" value="UniProtKB-SubCell"/>
</dbReference>
<feature type="transmembrane region" description="Helical" evidence="6">
    <location>
        <begin position="6"/>
        <end position="28"/>
    </location>
</feature>
<dbReference type="InterPro" id="IPR052155">
    <property type="entry name" value="Biofilm_reg_signaling"/>
</dbReference>